<sequence length="255" mass="27938">MTPLQLHQFGPADGKPLLALHGLSGHGARWRRFAAEQLPGHRVIAPDLRGHGRSTALPPWHLGQHVADVLGVLDSLGLDQIPVMGHSYGGTISLHLADSAPERVSRLVLVDPSTGLPPAATREIAESELWPERFDSFEQVRAAQHERWPAATEDLVAEELADNAVQEADGRWRLRYNPAMAVVAWSEMARPAVLPPADLPTLLIRALRADFVQPEFVRACQRHLGDKLALHELDCGHVVYVDRPGELGALVAEFV</sequence>
<dbReference type="PRINTS" id="PR00111">
    <property type="entry name" value="ABHYDROLASE"/>
</dbReference>
<keyword evidence="2" id="KW-0378">Hydrolase</keyword>
<dbReference type="SUPFAM" id="SSF53474">
    <property type="entry name" value="alpha/beta-Hydrolases"/>
    <property type="match status" value="1"/>
</dbReference>
<dbReference type="RefSeq" id="WP_182839682.1">
    <property type="nucleotide sequence ID" value="NZ_BAAABQ010000014.1"/>
</dbReference>
<dbReference type="PRINTS" id="PR00412">
    <property type="entry name" value="EPOXHYDRLASE"/>
</dbReference>
<dbReference type="Pfam" id="PF00561">
    <property type="entry name" value="Abhydrolase_1"/>
    <property type="match status" value="1"/>
</dbReference>
<reference evidence="2 3" key="1">
    <citation type="submission" date="2020-08" db="EMBL/GenBank/DDBJ databases">
        <title>Genomic Encyclopedia of Archaeal and Bacterial Type Strains, Phase II (KMG-II): from individual species to whole genera.</title>
        <authorList>
            <person name="Goeker M."/>
        </authorList>
    </citation>
    <scope>NUCLEOTIDE SEQUENCE [LARGE SCALE GENOMIC DNA]</scope>
    <source>
        <strain evidence="2 3">DSM 43850</strain>
    </source>
</reference>
<dbReference type="Gene3D" id="3.40.50.1820">
    <property type="entry name" value="alpha/beta hydrolase"/>
    <property type="match status" value="1"/>
</dbReference>
<dbReference type="EMBL" id="JACJID010000006">
    <property type="protein sequence ID" value="MBA8930056.1"/>
    <property type="molecule type" value="Genomic_DNA"/>
</dbReference>
<name>A0ABR6BT06_9PSEU</name>
<evidence type="ECO:0000313" key="2">
    <source>
        <dbReference type="EMBL" id="MBA8930056.1"/>
    </source>
</evidence>
<dbReference type="EC" id="3.1.1.-" evidence="2"/>
<dbReference type="InterPro" id="IPR000639">
    <property type="entry name" value="Epox_hydrolase-like"/>
</dbReference>
<feature type="domain" description="AB hydrolase-1" evidence="1">
    <location>
        <begin position="15"/>
        <end position="197"/>
    </location>
</feature>
<dbReference type="InterPro" id="IPR000073">
    <property type="entry name" value="AB_hydrolase_1"/>
</dbReference>
<gene>
    <name evidence="2" type="ORF">BC739_007289</name>
</gene>
<dbReference type="PANTHER" id="PTHR43798">
    <property type="entry name" value="MONOACYLGLYCEROL LIPASE"/>
    <property type="match status" value="1"/>
</dbReference>
<comment type="caution">
    <text evidence="2">The sequence shown here is derived from an EMBL/GenBank/DDBJ whole genome shotgun (WGS) entry which is preliminary data.</text>
</comment>
<evidence type="ECO:0000313" key="3">
    <source>
        <dbReference type="Proteomes" id="UP000517916"/>
    </source>
</evidence>
<organism evidence="2 3">
    <name type="scientific">Kutzneria viridogrisea</name>
    <dbReference type="NCBI Taxonomy" id="47990"/>
    <lineage>
        <taxon>Bacteria</taxon>
        <taxon>Bacillati</taxon>
        <taxon>Actinomycetota</taxon>
        <taxon>Actinomycetes</taxon>
        <taxon>Pseudonocardiales</taxon>
        <taxon>Pseudonocardiaceae</taxon>
        <taxon>Kutzneria</taxon>
    </lineage>
</organism>
<dbReference type="GO" id="GO:0016787">
    <property type="term" value="F:hydrolase activity"/>
    <property type="evidence" value="ECO:0007669"/>
    <property type="project" value="UniProtKB-KW"/>
</dbReference>
<accession>A0ABR6BT06</accession>
<protein>
    <submittedName>
        <fullName evidence="2">Lipase</fullName>
        <ecNumber evidence="2">3.1.1.-</ecNumber>
    </submittedName>
</protein>
<evidence type="ECO:0000259" key="1">
    <source>
        <dbReference type="Pfam" id="PF00561"/>
    </source>
</evidence>
<dbReference type="InterPro" id="IPR050266">
    <property type="entry name" value="AB_hydrolase_sf"/>
</dbReference>
<dbReference type="InterPro" id="IPR029058">
    <property type="entry name" value="AB_hydrolase_fold"/>
</dbReference>
<keyword evidence="3" id="KW-1185">Reference proteome</keyword>
<dbReference type="PANTHER" id="PTHR43798:SF33">
    <property type="entry name" value="HYDROLASE, PUTATIVE (AFU_ORTHOLOGUE AFUA_2G14860)-RELATED"/>
    <property type="match status" value="1"/>
</dbReference>
<dbReference type="Proteomes" id="UP000517916">
    <property type="component" value="Unassembled WGS sequence"/>
</dbReference>
<proteinExistence type="predicted"/>